<evidence type="ECO:0008006" key="3">
    <source>
        <dbReference type="Google" id="ProtNLM"/>
    </source>
</evidence>
<sequence length="41" mass="4954">MRGFVGMDLIMIILNEKQGWLLCFFFIQFLVWNYLVSIIKI</sequence>
<keyword evidence="1" id="KW-0472">Membrane</keyword>
<organism evidence="2">
    <name type="scientific">Medicago truncatula</name>
    <name type="common">Barrel medic</name>
    <name type="synonym">Medicago tribuloides</name>
    <dbReference type="NCBI Taxonomy" id="3880"/>
    <lineage>
        <taxon>Eukaryota</taxon>
        <taxon>Viridiplantae</taxon>
        <taxon>Streptophyta</taxon>
        <taxon>Embryophyta</taxon>
        <taxon>Tracheophyta</taxon>
        <taxon>Spermatophyta</taxon>
        <taxon>Magnoliopsida</taxon>
        <taxon>eudicotyledons</taxon>
        <taxon>Gunneridae</taxon>
        <taxon>Pentapetalae</taxon>
        <taxon>rosids</taxon>
        <taxon>fabids</taxon>
        <taxon>Fabales</taxon>
        <taxon>Fabaceae</taxon>
        <taxon>Papilionoideae</taxon>
        <taxon>50 kb inversion clade</taxon>
        <taxon>NPAAA clade</taxon>
        <taxon>Hologalegina</taxon>
        <taxon>IRL clade</taxon>
        <taxon>Trifolieae</taxon>
        <taxon>Medicago</taxon>
    </lineage>
</organism>
<accession>I3SLA0</accession>
<evidence type="ECO:0000256" key="1">
    <source>
        <dbReference type="SAM" id="Phobius"/>
    </source>
</evidence>
<reference evidence="2" key="1">
    <citation type="submission" date="2012-05" db="EMBL/GenBank/DDBJ databases">
        <authorList>
            <person name="Krishnakumar V."/>
            <person name="Cheung F."/>
            <person name="Xiao Y."/>
            <person name="Chan A."/>
            <person name="Moskal W.A."/>
            <person name="Town C.D."/>
        </authorList>
    </citation>
    <scope>NUCLEOTIDE SEQUENCE</scope>
</reference>
<proteinExistence type="evidence at transcript level"/>
<keyword evidence="1" id="KW-1133">Transmembrane helix</keyword>
<feature type="transmembrane region" description="Helical" evidence="1">
    <location>
        <begin position="20"/>
        <end position="39"/>
    </location>
</feature>
<keyword evidence="1" id="KW-0812">Transmembrane</keyword>
<dbReference type="EMBL" id="BT141248">
    <property type="protein sequence ID" value="AFK41042.1"/>
    <property type="molecule type" value="mRNA"/>
</dbReference>
<name>I3SLA0_MEDTR</name>
<dbReference type="AlphaFoldDB" id="I3SLA0"/>
<evidence type="ECO:0000313" key="2">
    <source>
        <dbReference type="EMBL" id="AFK41042.1"/>
    </source>
</evidence>
<protein>
    <recommendedName>
        <fullName evidence="3">Transmembrane protein</fullName>
    </recommendedName>
</protein>